<dbReference type="GO" id="GO:0005524">
    <property type="term" value="F:ATP binding"/>
    <property type="evidence" value="ECO:0007669"/>
    <property type="project" value="UniProtKB-KW"/>
</dbReference>
<feature type="domain" description="PAC" evidence="11">
    <location>
        <begin position="98"/>
        <end position="148"/>
    </location>
</feature>
<dbReference type="InterPro" id="IPR035965">
    <property type="entry name" value="PAS-like_dom_sf"/>
</dbReference>
<dbReference type="PANTHER" id="PTHR24421">
    <property type="entry name" value="NITRATE/NITRITE SENSOR PROTEIN NARX-RELATED"/>
    <property type="match status" value="1"/>
</dbReference>
<evidence type="ECO:0000256" key="7">
    <source>
        <dbReference type="ARBA" id="ARBA00022840"/>
    </source>
</evidence>
<dbReference type="PROSITE" id="PS50109">
    <property type="entry name" value="HIS_KIN"/>
    <property type="match status" value="1"/>
</dbReference>
<organism evidence="12 13">
    <name type="scientific">Baekduia soli</name>
    <dbReference type="NCBI Taxonomy" id="496014"/>
    <lineage>
        <taxon>Bacteria</taxon>
        <taxon>Bacillati</taxon>
        <taxon>Actinomycetota</taxon>
        <taxon>Thermoleophilia</taxon>
        <taxon>Solirubrobacterales</taxon>
        <taxon>Baekduiaceae</taxon>
        <taxon>Baekduia</taxon>
    </lineage>
</organism>
<dbReference type="Pfam" id="PF02518">
    <property type="entry name" value="HATPase_c"/>
    <property type="match status" value="1"/>
</dbReference>
<dbReference type="KEGG" id="bsol:FSW04_20710"/>
<dbReference type="Proteomes" id="UP000321805">
    <property type="component" value="Chromosome"/>
</dbReference>
<dbReference type="SMART" id="SM00091">
    <property type="entry name" value="PAS"/>
    <property type="match status" value="1"/>
</dbReference>
<keyword evidence="6" id="KW-0418">Kinase</keyword>
<dbReference type="SMART" id="SM00387">
    <property type="entry name" value="HATPase_c"/>
    <property type="match status" value="1"/>
</dbReference>
<gene>
    <name evidence="12" type="ORF">FSW04_20710</name>
</gene>
<dbReference type="RefSeq" id="WP_146922119.1">
    <property type="nucleotide sequence ID" value="NZ_CP042430.1"/>
</dbReference>
<evidence type="ECO:0000259" key="10">
    <source>
        <dbReference type="PROSITE" id="PS50112"/>
    </source>
</evidence>
<keyword evidence="8" id="KW-0902">Two-component regulatory system</keyword>
<keyword evidence="7" id="KW-0067">ATP-binding</keyword>
<evidence type="ECO:0000313" key="13">
    <source>
        <dbReference type="Proteomes" id="UP000321805"/>
    </source>
</evidence>
<dbReference type="SUPFAM" id="SSF55785">
    <property type="entry name" value="PYP-like sensor domain (PAS domain)"/>
    <property type="match status" value="1"/>
</dbReference>
<dbReference type="GO" id="GO:0006355">
    <property type="term" value="P:regulation of DNA-templated transcription"/>
    <property type="evidence" value="ECO:0007669"/>
    <property type="project" value="InterPro"/>
</dbReference>
<keyword evidence="5" id="KW-0547">Nucleotide-binding</keyword>
<dbReference type="Gene3D" id="1.20.5.1930">
    <property type="match status" value="1"/>
</dbReference>
<evidence type="ECO:0000313" key="12">
    <source>
        <dbReference type="EMBL" id="QEC49754.1"/>
    </source>
</evidence>
<evidence type="ECO:0000256" key="1">
    <source>
        <dbReference type="ARBA" id="ARBA00000085"/>
    </source>
</evidence>
<feature type="domain" description="Histidine kinase" evidence="9">
    <location>
        <begin position="279"/>
        <end position="363"/>
    </location>
</feature>
<dbReference type="OrthoDB" id="5241729at2"/>
<dbReference type="GO" id="GO:0046983">
    <property type="term" value="F:protein dimerization activity"/>
    <property type="evidence" value="ECO:0007669"/>
    <property type="project" value="InterPro"/>
</dbReference>
<dbReference type="PROSITE" id="PS50113">
    <property type="entry name" value="PAC"/>
    <property type="match status" value="1"/>
</dbReference>
<evidence type="ECO:0000256" key="3">
    <source>
        <dbReference type="ARBA" id="ARBA00022553"/>
    </source>
</evidence>
<evidence type="ECO:0000256" key="2">
    <source>
        <dbReference type="ARBA" id="ARBA00012438"/>
    </source>
</evidence>
<dbReference type="GO" id="GO:0000155">
    <property type="term" value="F:phosphorelay sensor kinase activity"/>
    <property type="evidence" value="ECO:0007669"/>
    <property type="project" value="InterPro"/>
</dbReference>
<dbReference type="InterPro" id="IPR003594">
    <property type="entry name" value="HATPase_dom"/>
</dbReference>
<dbReference type="InterPro" id="IPR000700">
    <property type="entry name" value="PAS-assoc_C"/>
</dbReference>
<dbReference type="Pfam" id="PF07730">
    <property type="entry name" value="HisKA_3"/>
    <property type="match status" value="1"/>
</dbReference>
<dbReference type="Gene3D" id="3.30.565.10">
    <property type="entry name" value="Histidine kinase-like ATPase, C-terminal domain"/>
    <property type="match status" value="1"/>
</dbReference>
<dbReference type="PROSITE" id="PS50112">
    <property type="entry name" value="PAS"/>
    <property type="match status" value="1"/>
</dbReference>
<dbReference type="EC" id="2.7.13.3" evidence="2"/>
<dbReference type="CDD" id="cd16917">
    <property type="entry name" value="HATPase_UhpB-NarQ-NarX-like"/>
    <property type="match status" value="1"/>
</dbReference>
<dbReference type="PANTHER" id="PTHR24421:SF10">
    <property type="entry name" value="NITRATE_NITRITE SENSOR PROTEIN NARQ"/>
    <property type="match status" value="1"/>
</dbReference>
<name>A0A5B8U9K7_9ACTN</name>
<dbReference type="EMBL" id="CP042430">
    <property type="protein sequence ID" value="QEC49754.1"/>
    <property type="molecule type" value="Genomic_DNA"/>
</dbReference>
<keyword evidence="3" id="KW-0597">Phosphoprotein</keyword>
<evidence type="ECO:0000259" key="11">
    <source>
        <dbReference type="PROSITE" id="PS50113"/>
    </source>
</evidence>
<evidence type="ECO:0000256" key="4">
    <source>
        <dbReference type="ARBA" id="ARBA00022679"/>
    </source>
</evidence>
<dbReference type="InterPro" id="IPR005467">
    <property type="entry name" value="His_kinase_dom"/>
</dbReference>
<evidence type="ECO:0000256" key="5">
    <source>
        <dbReference type="ARBA" id="ARBA00022741"/>
    </source>
</evidence>
<dbReference type="NCBIfam" id="TIGR00229">
    <property type="entry name" value="sensory_box"/>
    <property type="match status" value="1"/>
</dbReference>
<dbReference type="InterPro" id="IPR036890">
    <property type="entry name" value="HATPase_C_sf"/>
</dbReference>
<evidence type="ECO:0000259" key="9">
    <source>
        <dbReference type="PROSITE" id="PS50109"/>
    </source>
</evidence>
<proteinExistence type="predicted"/>
<sequence length="371" mass="38625">MDDDTPRPDVGERLGSGAAAVLAAFVESVADAIYAVDGDGRVQYVNPAGLRVLGYEHESELLGRPSHATIHHRHPDGTPFAEADCPLLRPRATGAVVRVEEDWFVRRDGTMVPVAYSSAPVDTEQGRGAVVVFRDTTERRAALDALAREERERARAQALHASRARIVQATLDERRRMGRDLHDGAQQRLVNVVLALGLAARRVAGDAEAAALLGGALEEARAAIADLRELAAGLHPSVLTDLGLRGALESLTARAPLPVALDVTPRRLPAVLEATAYFVAAEALANATKHAEAREASVRVAVEADDLVVAVADDGRGGAAPARDGGSGLAGLADRVAALDGTLEVVSPPGAGTRLVARLPLGAPVSPPAAG</sequence>
<dbReference type="Gene3D" id="3.30.450.20">
    <property type="entry name" value="PAS domain"/>
    <property type="match status" value="1"/>
</dbReference>
<dbReference type="InterPro" id="IPR000014">
    <property type="entry name" value="PAS"/>
</dbReference>
<keyword evidence="4" id="KW-0808">Transferase</keyword>
<evidence type="ECO:0000256" key="6">
    <source>
        <dbReference type="ARBA" id="ARBA00022777"/>
    </source>
</evidence>
<dbReference type="AlphaFoldDB" id="A0A5B8U9K7"/>
<reference evidence="12 13" key="1">
    <citation type="journal article" date="2018" name="J. Microbiol.">
        <title>Baekduia soli gen. nov., sp. nov., a novel bacterium isolated from the soil of Baekdu Mountain and proposal of a novel family name, Baekduiaceae fam. nov.</title>
        <authorList>
            <person name="An D.S."/>
            <person name="Siddiqi M.Z."/>
            <person name="Kim K.H."/>
            <person name="Yu H.S."/>
            <person name="Im W.T."/>
        </authorList>
    </citation>
    <scope>NUCLEOTIDE SEQUENCE [LARGE SCALE GENOMIC DNA]</scope>
    <source>
        <strain evidence="12 13">BR7-21</strain>
    </source>
</reference>
<dbReference type="InterPro" id="IPR011712">
    <property type="entry name" value="Sig_transdc_His_kin_sub3_dim/P"/>
</dbReference>
<dbReference type="SUPFAM" id="SSF55874">
    <property type="entry name" value="ATPase domain of HSP90 chaperone/DNA topoisomerase II/histidine kinase"/>
    <property type="match status" value="1"/>
</dbReference>
<comment type="catalytic activity">
    <reaction evidence="1">
        <text>ATP + protein L-histidine = ADP + protein N-phospho-L-histidine.</text>
        <dbReference type="EC" id="2.7.13.3"/>
    </reaction>
</comment>
<dbReference type="Pfam" id="PF00989">
    <property type="entry name" value="PAS"/>
    <property type="match status" value="1"/>
</dbReference>
<feature type="domain" description="PAS" evidence="10">
    <location>
        <begin position="18"/>
        <end position="59"/>
    </location>
</feature>
<dbReference type="GO" id="GO:0016020">
    <property type="term" value="C:membrane"/>
    <property type="evidence" value="ECO:0007669"/>
    <property type="project" value="InterPro"/>
</dbReference>
<dbReference type="CDD" id="cd00130">
    <property type="entry name" value="PAS"/>
    <property type="match status" value="1"/>
</dbReference>
<evidence type="ECO:0000256" key="8">
    <source>
        <dbReference type="ARBA" id="ARBA00023012"/>
    </source>
</evidence>
<accession>A0A5B8U9K7</accession>
<dbReference type="InterPro" id="IPR050482">
    <property type="entry name" value="Sensor_HK_TwoCompSys"/>
</dbReference>
<dbReference type="InterPro" id="IPR013767">
    <property type="entry name" value="PAS_fold"/>
</dbReference>
<protein>
    <recommendedName>
        <fullName evidence="2">histidine kinase</fullName>
        <ecNumber evidence="2">2.7.13.3</ecNumber>
    </recommendedName>
</protein>
<keyword evidence="13" id="KW-1185">Reference proteome</keyword>